<dbReference type="InterPro" id="IPR036514">
    <property type="entry name" value="SGNH_hydro_sf"/>
</dbReference>
<feature type="domain" description="SGNH hydrolase-type esterase" evidence="2">
    <location>
        <begin position="77"/>
        <end position="251"/>
    </location>
</feature>
<gene>
    <name evidence="3" type="ORF">DC345_25070</name>
</gene>
<evidence type="ECO:0000313" key="4">
    <source>
        <dbReference type="Proteomes" id="UP000250642"/>
    </source>
</evidence>
<protein>
    <submittedName>
        <fullName evidence="3">SGNH/GDSL hydrolase family protein</fullName>
    </submittedName>
</protein>
<dbReference type="SUPFAM" id="SSF52266">
    <property type="entry name" value="SGNH hydrolase"/>
    <property type="match status" value="1"/>
</dbReference>
<dbReference type="AlphaFoldDB" id="A0A329QGN3"/>
<evidence type="ECO:0000256" key="1">
    <source>
        <dbReference type="SAM" id="MobiDB-lite"/>
    </source>
</evidence>
<accession>A0A329QGN3</accession>
<keyword evidence="3" id="KW-0378">Hydrolase</keyword>
<evidence type="ECO:0000259" key="2">
    <source>
        <dbReference type="Pfam" id="PF13472"/>
    </source>
</evidence>
<sequence>MLGDAGDVTEEDKHQGMSAPRDPVGVAESTYETEFDYNSPGYIEMIGRSLLNKGNNVRLKRAIEKAQQGEPVVMAYIGGSVTHGAGAIPIHLRSYAYRSYERFKAMFAPSDGSSIHFVKSGVGGTPSELGVVRYERDVLRDGTIQPDIVIIEFAVNDADDETRGNCYESLVLKAISADNKPAVILLFSVFENDWNLQDRLAPVGWHYDLPMVSMKDALVKQFRKTKDEGNIVSKEQYFHDIYHPTNLGHRIMADALGHLFDAVNRSEPDQEDHDLSRPPLIGDDFVNVTLLDRKNAELLARIDTGCFHQTDTDLQMAELDDHDYTTPLFPNNWMYARGEMEEAKSFRLHLRCRRLILIFKDSGSEEFGTAHIKVNGILTKQADPHEVNWTRCHAMLLINEKHVREHMVEIEMAESHKDKRFTILGFGYVG</sequence>
<dbReference type="PANTHER" id="PTHR34407:SF1">
    <property type="entry name" value="SGNH HYDROLASE-TYPE ESTERASE DOMAIN-CONTAINING PROTEIN"/>
    <property type="match status" value="1"/>
</dbReference>
<dbReference type="RefSeq" id="WP_113055518.1">
    <property type="nucleotide sequence ID" value="NZ_CP175536.1"/>
</dbReference>
<dbReference type="GO" id="GO:0016787">
    <property type="term" value="F:hydrolase activity"/>
    <property type="evidence" value="ECO:0007669"/>
    <property type="project" value="UniProtKB-KW"/>
</dbReference>
<dbReference type="Gene3D" id="3.40.50.1110">
    <property type="entry name" value="SGNH hydrolase"/>
    <property type="match status" value="1"/>
</dbReference>
<dbReference type="PANTHER" id="PTHR34407">
    <property type="entry name" value="EXPRESSED PROTEIN"/>
    <property type="match status" value="1"/>
</dbReference>
<reference evidence="3 4" key="1">
    <citation type="submission" date="2018-04" db="EMBL/GenBank/DDBJ databases">
        <title>Paenibacillus taichungensis Genome sequencing and assembly.</title>
        <authorList>
            <person name="Xu J."/>
            <person name="Rensing C."/>
            <person name="Mazhar H.S."/>
        </authorList>
    </citation>
    <scope>NUCLEOTIDE SEQUENCE [LARGE SCALE GENOMIC DNA]</scope>
    <source>
        <strain evidence="3 4">NC1</strain>
    </source>
</reference>
<dbReference type="Pfam" id="PF13472">
    <property type="entry name" value="Lipase_GDSL_2"/>
    <property type="match status" value="1"/>
</dbReference>
<dbReference type="CDD" id="cd00229">
    <property type="entry name" value="SGNH_hydrolase"/>
    <property type="match status" value="1"/>
</dbReference>
<organism evidence="3 4">
    <name type="scientific">Paenibacillus taichungensis</name>
    <dbReference type="NCBI Taxonomy" id="484184"/>
    <lineage>
        <taxon>Bacteria</taxon>
        <taxon>Bacillati</taxon>
        <taxon>Bacillota</taxon>
        <taxon>Bacilli</taxon>
        <taxon>Bacillales</taxon>
        <taxon>Paenibacillaceae</taxon>
        <taxon>Paenibacillus</taxon>
    </lineage>
</organism>
<evidence type="ECO:0000313" key="3">
    <source>
        <dbReference type="EMBL" id="RAW11514.1"/>
    </source>
</evidence>
<dbReference type="Proteomes" id="UP000250642">
    <property type="component" value="Unassembled WGS sequence"/>
</dbReference>
<name>A0A329QGN3_9BACL</name>
<proteinExistence type="predicted"/>
<comment type="caution">
    <text evidence="3">The sequence shown here is derived from an EMBL/GenBank/DDBJ whole genome shotgun (WGS) entry which is preliminary data.</text>
</comment>
<dbReference type="InterPro" id="IPR013830">
    <property type="entry name" value="SGNH_hydro"/>
</dbReference>
<feature type="region of interest" description="Disordered" evidence="1">
    <location>
        <begin position="1"/>
        <end position="24"/>
    </location>
</feature>
<dbReference type="EMBL" id="QEVW01000018">
    <property type="protein sequence ID" value="RAW11514.1"/>
    <property type="molecule type" value="Genomic_DNA"/>
</dbReference>